<evidence type="ECO:0000313" key="7">
    <source>
        <dbReference type="EMBL" id="KAH8030251.1"/>
    </source>
</evidence>
<keyword evidence="4" id="KW-0482">Metalloprotease</keyword>
<dbReference type="PROSITE" id="PS50215">
    <property type="entry name" value="ADAM_MEPRO"/>
    <property type="match status" value="1"/>
</dbReference>
<keyword evidence="1" id="KW-0645">Protease</keyword>
<dbReference type="SUPFAM" id="SSF55486">
    <property type="entry name" value="Metalloproteases ('zincins'), catalytic domain"/>
    <property type="match status" value="1"/>
</dbReference>
<dbReference type="InterPro" id="IPR024079">
    <property type="entry name" value="MetalloPept_cat_dom_sf"/>
</dbReference>
<feature type="domain" description="Peptidase M12B" evidence="6">
    <location>
        <begin position="108"/>
        <end position="254"/>
    </location>
</feature>
<dbReference type="InterPro" id="IPR001590">
    <property type="entry name" value="Peptidase_M12B"/>
</dbReference>
<comment type="caution">
    <text evidence="7">The sequence shown here is derived from an EMBL/GenBank/DDBJ whole genome shotgun (WGS) entry which is preliminary data.</text>
</comment>
<evidence type="ECO:0000256" key="1">
    <source>
        <dbReference type="ARBA" id="ARBA00022670"/>
    </source>
</evidence>
<dbReference type="Pfam" id="PF01421">
    <property type="entry name" value="Reprolysin"/>
    <property type="match status" value="1"/>
</dbReference>
<keyword evidence="3" id="KW-0862">Zinc</keyword>
<sequence length="371" mass="41327">MTCCLATAVADNPAHRAIWHYIGGGASETALQQRRSRRCIVYVEAAALWDSPEDTKKMRGAIAQEFGVELHFISDYNHTEHFRGNKDAHIYYVTLFLHSNPESYVKLWENGDLIGNETLKILNKVVQKDKAYQEADAVYMATGREMITLIPGGKSSYISGTAGNAKACSTEKAAVGEDKPGVFSGVNTAAHEIGHLLGSPDDSRGTWGNCETKDGYLMSKYAHGKQAFTFSNCSKKAIAEFLKSETSNCLRKKLSCPILSFPNKALKLPGHVASFDAYCKALYPAKKHAFFLELFAFLKKCRIPCLVVEKNTNKLRFLTTLAPDGTRCDKRYRHRDVFRATSSGYIKRLDVAHGLYRRGHCCNWATTDVKD</sequence>
<keyword evidence="2" id="KW-0378">Hydrolase</keyword>
<evidence type="ECO:0000259" key="6">
    <source>
        <dbReference type="PROSITE" id="PS50215"/>
    </source>
</evidence>
<reference evidence="7" key="2">
    <citation type="submission" date="2021-09" db="EMBL/GenBank/DDBJ databases">
        <authorList>
            <person name="Jia N."/>
            <person name="Wang J."/>
            <person name="Shi W."/>
            <person name="Du L."/>
            <person name="Sun Y."/>
            <person name="Zhan W."/>
            <person name="Jiang J."/>
            <person name="Wang Q."/>
            <person name="Zhang B."/>
            <person name="Ji P."/>
            <person name="Sakyi L.B."/>
            <person name="Cui X."/>
            <person name="Yuan T."/>
            <person name="Jiang B."/>
            <person name="Yang W."/>
            <person name="Lam T.T.-Y."/>
            <person name="Chang Q."/>
            <person name="Ding S."/>
            <person name="Wang X."/>
            <person name="Zhu J."/>
            <person name="Ruan X."/>
            <person name="Zhao L."/>
            <person name="Wei J."/>
            <person name="Que T."/>
            <person name="Du C."/>
            <person name="Cheng J."/>
            <person name="Dai P."/>
            <person name="Han X."/>
            <person name="Huang E."/>
            <person name="Gao Y."/>
            <person name="Liu J."/>
            <person name="Shao H."/>
            <person name="Ye R."/>
            <person name="Li L."/>
            <person name="Wei W."/>
            <person name="Wang X."/>
            <person name="Wang C."/>
            <person name="Huo Q."/>
            <person name="Li W."/>
            <person name="Guo W."/>
            <person name="Chen H."/>
            <person name="Chen S."/>
            <person name="Zhou L."/>
            <person name="Zhou L."/>
            <person name="Ni X."/>
            <person name="Tian J."/>
            <person name="Zhou Y."/>
            <person name="Sheng Y."/>
            <person name="Liu T."/>
            <person name="Pan Y."/>
            <person name="Xia L."/>
            <person name="Li J."/>
            <person name="Zhao F."/>
            <person name="Cao W."/>
        </authorList>
    </citation>
    <scope>NUCLEOTIDE SEQUENCE</scope>
    <source>
        <strain evidence="7">Rmic-2018</strain>
        <tissue evidence="7">Larvae</tissue>
    </source>
</reference>
<dbReference type="Gene3D" id="3.40.390.10">
    <property type="entry name" value="Collagenase (Catalytic Domain)"/>
    <property type="match status" value="1"/>
</dbReference>
<dbReference type="EMBL" id="JABSTU010000005">
    <property type="protein sequence ID" value="KAH8030251.1"/>
    <property type="molecule type" value="Genomic_DNA"/>
</dbReference>
<gene>
    <name evidence="7" type="ORF">HPB51_006683</name>
</gene>
<feature type="active site" evidence="5">
    <location>
        <position position="192"/>
    </location>
</feature>
<dbReference type="PANTHER" id="PTHR11905:SF159">
    <property type="entry name" value="ADAM METALLOPROTEASE"/>
    <property type="match status" value="1"/>
</dbReference>
<dbReference type="VEuPathDB" id="VectorBase:LOC119164021"/>
<organism evidence="7 8">
    <name type="scientific">Rhipicephalus microplus</name>
    <name type="common">Cattle tick</name>
    <name type="synonym">Boophilus microplus</name>
    <dbReference type="NCBI Taxonomy" id="6941"/>
    <lineage>
        <taxon>Eukaryota</taxon>
        <taxon>Metazoa</taxon>
        <taxon>Ecdysozoa</taxon>
        <taxon>Arthropoda</taxon>
        <taxon>Chelicerata</taxon>
        <taxon>Arachnida</taxon>
        <taxon>Acari</taxon>
        <taxon>Parasitiformes</taxon>
        <taxon>Ixodida</taxon>
        <taxon>Ixodoidea</taxon>
        <taxon>Ixodidae</taxon>
        <taxon>Rhipicephalinae</taxon>
        <taxon>Rhipicephalus</taxon>
        <taxon>Boophilus</taxon>
    </lineage>
</organism>
<dbReference type="Proteomes" id="UP000821866">
    <property type="component" value="Chromosome 3"/>
</dbReference>
<dbReference type="GO" id="GO:0004222">
    <property type="term" value="F:metalloendopeptidase activity"/>
    <property type="evidence" value="ECO:0007669"/>
    <property type="project" value="InterPro"/>
</dbReference>
<protein>
    <recommendedName>
        <fullName evidence="6">Peptidase M12B domain-containing protein</fullName>
    </recommendedName>
</protein>
<evidence type="ECO:0000256" key="2">
    <source>
        <dbReference type="ARBA" id="ARBA00022801"/>
    </source>
</evidence>
<evidence type="ECO:0000256" key="3">
    <source>
        <dbReference type="ARBA" id="ARBA00022833"/>
    </source>
</evidence>
<evidence type="ECO:0000313" key="8">
    <source>
        <dbReference type="Proteomes" id="UP000821866"/>
    </source>
</evidence>
<reference evidence="7" key="1">
    <citation type="journal article" date="2020" name="Cell">
        <title>Large-Scale Comparative Analyses of Tick Genomes Elucidate Their Genetic Diversity and Vector Capacities.</title>
        <authorList>
            <consortium name="Tick Genome and Microbiome Consortium (TIGMIC)"/>
            <person name="Jia N."/>
            <person name="Wang J."/>
            <person name="Shi W."/>
            <person name="Du L."/>
            <person name="Sun Y."/>
            <person name="Zhan W."/>
            <person name="Jiang J.F."/>
            <person name="Wang Q."/>
            <person name="Zhang B."/>
            <person name="Ji P."/>
            <person name="Bell-Sakyi L."/>
            <person name="Cui X.M."/>
            <person name="Yuan T.T."/>
            <person name="Jiang B.G."/>
            <person name="Yang W.F."/>
            <person name="Lam T.T."/>
            <person name="Chang Q.C."/>
            <person name="Ding S.J."/>
            <person name="Wang X.J."/>
            <person name="Zhu J.G."/>
            <person name="Ruan X.D."/>
            <person name="Zhao L."/>
            <person name="Wei J.T."/>
            <person name="Ye R.Z."/>
            <person name="Que T.C."/>
            <person name="Du C.H."/>
            <person name="Zhou Y.H."/>
            <person name="Cheng J.X."/>
            <person name="Dai P.F."/>
            <person name="Guo W.B."/>
            <person name="Han X.H."/>
            <person name="Huang E.J."/>
            <person name="Li L.F."/>
            <person name="Wei W."/>
            <person name="Gao Y.C."/>
            <person name="Liu J.Z."/>
            <person name="Shao H.Z."/>
            <person name="Wang X."/>
            <person name="Wang C.C."/>
            <person name="Yang T.C."/>
            <person name="Huo Q.B."/>
            <person name="Li W."/>
            <person name="Chen H.Y."/>
            <person name="Chen S.E."/>
            <person name="Zhou L.G."/>
            <person name="Ni X.B."/>
            <person name="Tian J.H."/>
            <person name="Sheng Y."/>
            <person name="Liu T."/>
            <person name="Pan Y.S."/>
            <person name="Xia L.Y."/>
            <person name="Li J."/>
            <person name="Zhao F."/>
            <person name="Cao W.C."/>
        </authorList>
    </citation>
    <scope>NUCLEOTIDE SEQUENCE</scope>
    <source>
        <strain evidence="7">Rmic-2018</strain>
    </source>
</reference>
<dbReference type="AlphaFoldDB" id="A0A9J6E6N9"/>
<dbReference type="PANTHER" id="PTHR11905">
    <property type="entry name" value="ADAM A DISINTEGRIN AND METALLOPROTEASE DOMAIN"/>
    <property type="match status" value="1"/>
</dbReference>
<accession>A0A9J6E6N9</accession>
<comment type="caution">
    <text evidence="5">Lacks conserved residue(s) required for the propagation of feature annotation.</text>
</comment>
<proteinExistence type="predicted"/>
<dbReference type="GO" id="GO:0006509">
    <property type="term" value="P:membrane protein ectodomain proteolysis"/>
    <property type="evidence" value="ECO:0007669"/>
    <property type="project" value="TreeGrafter"/>
</dbReference>
<keyword evidence="8" id="KW-1185">Reference proteome</keyword>
<name>A0A9J6E6N9_RHIMP</name>
<evidence type="ECO:0000256" key="4">
    <source>
        <dbReference type="ARBA" id="ARBA00023049"/>
    </source>
</evidence>
<evidence type="ECO:0000256" key="5">
    <source>
        <dbReference type="PROSITE-ProRule" id="PRU00276"/>
    </source>
</evidence>